<evidence type="ECO:0000313" key="3">
    <source>
        <dbReference type="Proteomes" id="UP000623172"/>
    </source>
</evidence>
<dbReference type="PANTHER" id="PTHR34215">
    <property type="entry name" value="BLL0784 PROTEIN"/>
    <property type="match status" value="1"/>
</dbReference>
<feature type="domain" description="YlxR" evidence="1">
    <location>
        <begin position="8"/>
        <end position="83"/>
    </location>
</feature>
<organism evidence="2 3">
    <name type="scientific">Gehongia tenuis</name>
    <dbReference type="NCBI Taxonomy" id="2763655"/>
    <lineage>
        <taxon>Bacteria</taxon>
        <taxon>Bacillati</taxon>
        <taxon>Bacillota</taxon>
        <taxon>Clostridia</taxon>
        <taxon>Christensenellales</taxon>
        <taxon>Christensenellaceae</taxon>
        <taxon>Gehongia</taxon>
    </lineage>
</organism>
<dbReference type="Gene3D" id="3.30.1230.10">
    <property type="entry name" value="YlxR-like"/>
    <property type="match status" value="1"/>
</dbReference>
<accession>A0A926D429</accession>
<gene>
    <name evidence="2" type="ORF">H8696_04530</name>
</gene>
<reference evidence="2" key="1">
    <citation type="submission" date="2020-08" db="EMBL/GenBank/DDBJ databases">
        <title>Genome public.</title>
        <authorList>
            <person name="Liu C."/>
            <person name="Sun Q."/>
        </authorList>
    </citation>
    <scope>NUCLEOTIDE SEQUENCE</scope>
    <source>
        <strain evidence="2">NSJ-53</strain>
    </source>
</reference>
<dbReference type="InterPro" id="IPR007393">
    <property type="entry name" value="YlxR_dom"/>
</dbReference>
<proteinExistence type="predicted"/>
<dbReference type="AlphaFoldDB" id="A0A926D429"/>
<evidence type="ECO:0000313" key="2">
    <source>
        <dbReference type="EMBL" id="MBC8531112.1"/>
    </source>
</evidence>
<dbReference type="InterPro" id="IPR035931">
    <property type="entry name" value="YlxR-like_sf"/>
</dbReference>
<dbReference type="EMBL" id="JACRSR010000001">
    <property type="protein sequence ID" value="MBC8531112.1"/>
    <property type="molecule type" value="Genomic_DNA"/>
</dbReference>
<keyword evidence="3" id="KW-1185">Reference proteome</keyword>
<dbReference type="InterPro" id="IPR037465">
    <property type="entry name" value="YlxR"/>
</dbReference>
<comment type="caution">
    <text evidence="2">The sequence shown here is derived from an EMBL/GenBank/DDBJ whole genome shotgun (WGS) entry which is preliminary data.</text>
</comment>
<name>A0A926D429_9FIRM</name>
<dbReference type="CDD" id="cd00279">
    <property type="entry name" value="YlxR"/>
    <property type="match status" value="1"/>
</dbReference>
<dbReference type="NCBIfam" id="NF047356">
    <property type="entry name" value="RNA_bind_RnpM"/>
    <property type="match status" value="1"/>
</dbReference>
<protein>
    <submittedName>
        <fullName evidence="2">YlxR family protein</fullName>
    </submittedName>
</protein>
<dbReference type="Proteomes" id="UP000623172">
    <property type="component" value="Unassembled WGS sequence"/>
</dbReference>
<sequence length="90" mass="10317">MERKIPKRMCVGCREMKPKKDLIRVVRTAEEGVPKVDRTGRANGRGAYICPEAACLQKAAKTRALERALEVKITPEILDQLEREIERREL</sequence>
<evidence type="ECO:0000259" key="1">
    <source>
        <dbReference type="Pfam" id="PF04296"/>
    </source>
</evidence>
<dbReference type="RefSeq" id="WP_249315172.1">
    <property type="nucleotide sequence ID" value="NZ_JACRSR010000001.1"/>
</dbReference>
<dbReference type="Pfam" id="PF04296">
    <property type="entry name" value="YlxR"/>
    <property type="match status" value="1"/>
</dbReference>
<dbReference type="SUPFAM" id="SSF64376">
    <property type="entry name" value="YlxR-like"/>
    <property type="match status" value="1"/>
</dbReference>
<dbReference type="PANTHER" id="PTHR34215:SF1">
    <property type="entry name" value="YLXR DOMAIN-CONTAINING PROTEIN"/>
    <property type="match status" value="1"/>
</dbReference>